<evidence type="ECO:0008006" key="3">
    <source>
        <dbReference type="Google" id="ProtNLM"/>
    </source>
</evidence>
<dbReference type="Gene3D" id="1.10.10.10">
    <property type="entry name" value="Winged helix-like DNA-binding domain superfamily/Winged helix DNA-binding domain"/>
    <property type="match status" value="1"/>
</dbReference>
<gene>
    <name evidence="1" type="ORF">KSF_078940</name>
</gene>
<dbReference type="Pfam" id="PF02082">
    <property type="entry name" value="Rrf2"/>
    <property type="match status" value="1"/>
</dbReference>
<dbReference type="PROSITE" id="PS51197">
    <property type="entry name" value="HTH_RRF2_2"/>
    <property type="match status" value="1"/>
</dbReference>
<dbReference type="PANTHER" id="PTHR33221:SF15">
    <property type="entry name" value="HTH-TYPE TRANSCRIPTIONAL REGULATOR YWGB-RELATED"/>
    <property type="match status" value="1"/>
</dbReference>
<dbReference type="GO" id="GO:0003700">
    <property type="term" value="F:DNA-binding transcription factor activity"/>
    <property type="evidence" value="ECO:0007669"/>
    <property type="project" value="TreeGrafter"/>
</dbReference>
<dbReference type="PANTHER" id="PTHR33221">
    <property type="entry name" value="WINGED HELIX-TURN-HELIX TRANSCRIPTIONAL REGULATOR, RRF2 FAMILY"/>
    <property type="match status" value="1"/>
</dbReference>
<evidence type="ECO:0000313" key="1">
    <source>
        <dbReference type="EMBL" id="GHO97846.1"/>
    </source>
</evidence>
<reference evidence="1" key="1">
    <citation type="submission" date="2020-10" db="EMBL/GenBank/DDBJ databases">
        <title>Taxonomic study of unclassified bacteria belonging to the class Ktedonobacteria.</title>
        <authorList>
            <person name="Yabe S."/>
            <person name="Wang C.M."/>
            <person name="Zheng Y."/>
            <person name="Sakai Y."/>
            <person name="Cavaletti L."/>
            <person name="Monciardini P."/>
            <person name="Donadio S."/>
        </authorList>
    </citation>
    <scope>NUCLEOTIDE SEQUENCE</scope>
    <source>
        <strain evidence="1">ID150040</strain>
    </source>
</reference>
<dbReference type="SUPFAM" id="SSF46785">
    <property type="entry name" value="Winged helix' DNA-binding domain"/>
    <property type="match status" value="1"/>
</dbReference>
<accession>A0A8J3IXF8</accession>
<dbReference type="GO" id="GO:0005829">
    <property type="term" value="C:cytosol"/>
    <property type="evidence" value="ECO:0007669"/>
    <property type="project" value="TreeGrafter"/>
</dbReference>
<organism evidence="1 2">
    <name type="scientific">Reticulibacter mediterranei</name>
    <dbReference type="NCBI Taxonomy" id="2778369"/>
    <lineage>
        <taxon>Bacteria</taxon>
        <taxon>Bacillati</taxon>
        <taxon>Chloroflexota</taxon>
        <taxon>Ktedonobacteria</taxon>
        <taxon>Ktedonobacterales</taxon>
        <taxon>Reticulibacteraceae</taxon>
        <taxon>Reticulibacter</taxon>
    </lineage>
</organism>
<sequence length="144" mass="15908">MDSHLLANTGWFRIAVQSLVLLAETDGLCKSATIAQELKAHATFLRRVMVSLVQAQIVEAREGRDGGYRLARPPESITLADVYRATRGVCQVEGSASRDISSNARVQQAFSEITCEIEHSFLALLERYTIASLMEKTPNPLNMN</sequence>
<dbReference type="RefSeq" id="WP_220208623.1">
    <property type="nucleotide sequence ID" value="NZ_BNJK01000002.1"/>
</dbReference>
<dbReference type="InterPro" id="IPR036390">
    <property type="entry name" value="WH_DNA-bd_sf"/>
</dbReference>
<dbReference type="InterPro" id="IPR036388">
    <property type="entry name" value="WH-like_DNA-bd_sf"/>
</dbReference>
<proteinExistence type="predicted"/>
<name>A0A8J3IXF8_9CHLR</name>
<dbReference type="AlphaFoldDB" id="A0A8J3IXF8"/>
<dbReference type="NCBIfam" id="TIGR00738">
    <property type="entry name" value="rrf2_super"/>
    <property type="match status" value="1"/>
</dbReference>
<dbReference type="InterPro" id="IPR000944">
    <property type="entry name" value="Tscrpt_reg_Rrf2"/>
</dbReference>
<comment type="caution">
    <text evidence="1">The sequence shown here is derived from an EMBL/GenBank/DDBJ whole genome shotgun (WGS) entry which is preliminary data.</text>
</comment>
<keyword evidence="2" id="KW-1185">Reference proteome</keyword>
<protein>
    <recommendedName>
        <fullName evidence="3">Rrf2 family transcriptional regulator</fullName>
    </recommendedName>
</protein>
<dbReference type="EMBL" id="BNJK01000002">
    <property type="protein sequence ID" value="GHO97846.1"/>
    <property type="molecule type" value="Genomic_DNA"/>
</dbReference>
<dbReference type="Proteomes" id="UP000597444">
    <property type="component" value="Unassembled WGS sequence"/>
</dbReference>
<evidence type="ECO:0000313" key="2">
    <source>
        <dbReference type="Proteomes" id="UP000597444"/>
    </source>
</evidence>